<dbReference type="SUPFAM" id="SSF52833">
    <property type="entry name" value="Thioredoxin-like"/>
    <property type="match status" value="3"/>
</dbReference>
<dbReference type="GeneID" id="66982367"/>
<evidence type="ECO:0000313" key="10">
    <source>
        <dbReference type="Proteomes" id="UP000637239"/>
    </source>
</evidence>
<dbReference type="Proteomes" id="UP000637239">
    <property type="component" value="Chromosome 4"/>
</dbReference>
<keyword evidence="4" id="KW-0472">Membrane</keyword>
<dbReference type="PANTHER" id="PTHR46426">
    <property type="entry name" value="PROTEIN DISULFIDE-ISOMERASE TMX3"/>
    <property type="match status" value="1"/>
</dbReference>
<evidence type="ECO:0000256" key="3">
    <source>
        <dbReference type="ARBA" id="ARBA00022989"/>
    </source>
</evidence>
<keyword evidence="7" id="KW-0732">Signal</keyword>
<feature type="domain" description="Thioredoxin" evidence="8">
    <location>
        <begin position="238"/>
        <end position="382"/>
    </location>
</feature>
<dbReference type="GO" id="GO:0005789">
    <property type="term" value="C:endoplasmic reticulum membrane"/>
    <property type="evidence" value="ECO:0007669"/>
    <property type="project" value="UniProtKB-SubCell"/>
</dbReference>
<evidence type="ECO:0000256" key="1">
    <source>
        <dbReference type="ARBA" id="ARBA00004389"/>
    </source>
</evidence>
<dbReference type="InterPro" id="IPR017937">
    <property type="entry name" value="Thioredoxin_CS"/>
</dbReference>
<comment type="subcellular location">
    <subcellularLocation>
        <location evidence="1">Endoplasmic reticulum membrane</location>
        <topology evidence="1">Single-pass membrane protein</topology>
    </subcellularLocation>
</comment>
<organism evidence="9 10">
    <name type="scientific">Aspergillus chevalieri</name>
    <name type="common">Eurotium chevalieri</name>
    <dbReference type="NCBI Taxonomy" id="182096"/>
    <lineage>
        <taxon>Eukaryota</taxon>
        <taxon>Fungi</taxon>
        <taxon>Dikarya</taxon>
        <taxon>Ascomycota</taxon>
        <taxon>Pezizomycotina</taxon>
        <taxon>Eurotiomycetes</taxon>
        <taxon>Eurotiomycetidae</taxon>
        <taxon>Eurotiales</taxon>
        <taxon>Aspergillaceae</taxon>
        <taxon>Aspergillus</taxon>
        <taxon>Aspergillus subgen. Aspergillus</taxon>
    </lineage>
</organism>
<dbReference type="EMBL" id="AP024419">
    <property type="protein sequence ID" value="BCR88008.1"/>
    <property type="molecule type" value="Genomic_DNA"/>
</dbReference>
<evidence type="ECO:0000256" key="5">
    <source>
        <dbReference type="ARBA" id="ARBA00045246"/>
    </source>
</evidence>
<keyword evidence="10" id="KW-1185">Reference proteome</keyword>
<accession>A0A7R7ZMY6</accession>
<feature type="region of interest" description="Disordered" evidence="6">
    <location>
        <begin position="188"/>
        <end position="258"/>
    </location>
</feature>
<protein>
    <recommendedName>
        <fullName evidence="8">Thioredoxin domain-containing protein</fullName>
    </recommendedName>
</protein>
<dbReference type="KEGG" id="ache:ACHE_40572A"/>
<evidence type="ECO:0000313" key="9">
    <source>
        <dbReference type="EMBL" id="BCR88008.1"/>
    </source>
</evidence>
<dbReference type="Pfam" id="PF00085">
    <property type="entry name" value="Thioredoxin"/>
    <property type="match status" value="2"/>
</dbReference>
<evidence type="ECO:0000256" key="2">
    <source>
        <dbReference type="ARBA" id="ARBA00022692"/>
    </source>
</evidence>
<evidence type="ECO:0000256" key="7">
    <source>
        <dbReference type="SAM" id="SignalP"/>
    </source>
</evidence>
<comment type="function">
    <text evidence="5">Probable disulfide isomerase, which participates in the folding of proteins containing disulfide bonds. May act as a dithiol oxidase. Acts as a regulator of endoplasmic reticulum-mitochondria contact sites via its ability to regulate redox signals.</text>
</comment>
<reference evidence="9" key="1">
    <citation type="submission" date="2021-01" db="EMBL/GenBank/DDBJ databases">
        <authorList>
            <consortium name="Aspergillus chevalieri M1 genome sequencing consortium"/>
            <person name="Kazuki M."/>
            <person name="Futagami T."/>
        </authorList>
    </citation>
    <scope>NUCLEOTIDE SEQUENCE</scope>
    <source>
        <strain evidence="9">M1</strain>
    </source>
</reference>
<evidence type="ECO:0000256" key="6">
    <source>
        <dbReference type="SAM" id="MobiDB-lite"/>
    </source>
</evidence>
<dbReference type="Gene3D" id="3.40.30.10">
    <property type="entry name" value="Glutaredoxin"/>
    <property type="match status" value="3"/>
</dbReference>
<name>A0A7R7ZMY6_ASPCH</name>
<dbReference type="InterPro" id="IPR052250">
    <property type="entry name" value="PDI_TMX3"/>
</dbReference>
<evidence type="ECO:0000256" key="4">
    <source>
        <dbReference type="ARBA" id="ARBA00023136"/>
    </source>
</evidence>
<dbReference type="RefSeq" id="XP_043136530.1">
    <property type="nucleotide sequence ID" value="XM_043278785.1"/>
</dbReference>
<gene>
    <name evidence="9" type="ORF">ACHE_40572A</name>
</gene>
<keyword evidence="2" id="KW-0812">Transmembrane</keyword>
<sequence>MKPSMLVWSLLSLVSIPSTFAAASEGSEHRLVTRAGSEKDAKSISTTFNGVEVPPMRELTPDNFQDLTKEGYWFVKHFSPSCPHCTKIAPTWQTLYEFYYTSNPLSSSSSKSPDTQSLNSFQKFYDFHFASMNCLAYADLCSELDVGYFPLFALYHNGKLMEKYEGPKDMKGMSEFVEEKLELIRPGSRPVEGVKLPEPGEKKVNPKAEPEVPAAKDKNPEGGAKAGEKHNEKAAQLASSGKSKPKPKSAPANPQGISVPLTAESFQKLVTTTQDPWFIKFYAPWCGHCQALAPAWSQMGREMQHILNIGEVNCDAEPRLCKDAHVNAFPTMYFFRGGERVEYNGLRGLGDLVNYAKRAVDIGSGVQDVDAVAFQELEEKEEVIFLYFYDHATTSEDFEALERLTLSLVGHARIVKTNSAALAERFKISTWPRLLVVRDGRPTYYNALAPKDMRDFRQVLNWMSSVWLPIVPELTASNAREIMAGKYVVLGILSRRRSDDFILGKRELKNAAHEWMDKQTQLFQLERKELRDTKQLRIEEAEDREDQRALRAAKNMRITIREDDKKQVGFAWVDGDFWERWLRTTYGIDVENGERVIINDEDVSIFHKPKELVDSNTLFLEPTLLGHLVQRSYHHGLAYFDS</sequence>
<evidence type="ECO:0000259" key="8">
    <source>
        <dbReference type="PROSITE" id="PS51352"/>
    </source>
</evidence>
<dbReference type="InterPro" id="IPR013766">
    <property type="entry name" value="Thioredoxin_domain"/>
</dbReference>
<dbReference type="PRINTS" id="PR00421">
    <property type="entry name" value="THIOREDOXIN"/>
</dbReference>
<dbReference type="PANTHER" id="PTHR46426:SF1">
    <property type="entry name" value="PROTEIN DISULFIDE-ISOMERASE TMX3"/>
    <property type="match status" value="1"/>
</dbReference>
<proteinExistence type="predicted"/>
<dbReference type="InterPro" id="IPR036249">
    <property type="entry name" value="Thioredoxin-like_sf"/>
</dbReference>
<feature type="domain" description="Thioredoxin" evidence="8">
    <location>
        <begin position="33"/>
        <end position="182"/>
    </location>
</feature>
<feature type="compositionally biased region" description="Basic and acidic residues" evidence="6">
    <location>
        <begin position="198"/>
        <end position="233"/>
    </location>
</feature>
<feature type="chain" id="PRO_5030840608" description="Thioredoxin domain-containing protein" evidence="7">
    <location>
        <begin position="22"/>
        <end position="642"/>
    </location>
</feature>
<keyword evidence="3" id="KW-1133">Transmembrane helix</keyword>
<reference evidence="9" key="2">
    <citation type="submission" date="2021-02" db="EMBL/GenBank/DDBJ databases">
        <title>Aspergillus chevalieri M1 genome sequence.</title>
        <authorList>
            <person name="Kadooka C."/>
            <person name="Mori K."/>
            <person name="Futagami T."/>
        </authorList>
    </citation>
    <scope>NUCLEOTIDE SEQUENCE</scope>
    <source>
        <strain evidence="9">M1</strain>
    </source>
</reference>
<dbReference type="AlphaFoldDB" id="A0A7R7ZMY6"/>
<feature type="signal peptide" evidence="7">
    <location>
        <begin position="1"/>
        <end position="21"/>
    </location>
</feature>
<dbReference type="PROSITE" id="PS00194">
    <property type="entry name" value="THIOREDOXIN_1"/>
    <property type="match status" value="1"/>
</dbReference>
<dbReference type="CDD" id="cd02961">
    <property type="entry name" value="PDI_a_family"/>
    <property type="match status" value="2"/>
</dbReference>
<dbReference type="PROSITE" id="PS51352">
    <property type="entry name" value="THIOREDOXIN_2"/>
    <property type="match status" value="2"/>
</dbReference>